<dbReference type="Pfam" id="PF05069">
    <property type="entry name" value="Phage_tail_S"/>
    <property type="match status" value="1"/>
</dbReference>
<dbReference type="NCBIfam" id="TIGR01635">
    <property type="entry name" value="tail_comp_S"/>
    <property type="match status" value="1"/>
</dbReference>
<proteinExistence type="predicted"/>
<dbReference type="InterPro" id="IPR006522">
    <property type="entry name" value="Phage_virion_morphogenesis"/>
</dbReference>
<reference evidence="1 2" key="1">
    <citation type="submission" date="2019-11" db="EMBL/GenBank/DDBJ databases">
        <title>Comparative genomics of hydrocarbon-degrading Desulfosarcina strains.</title>
        <authorList>
            <person name="Watanabe M."/>
            <person name="Kojima H."/>
            <person name="Fukui M."/>
        </authorList>
    </citation>
    <scope>NUCLEOTIDE SEQUENCE [LARGE SCALE GENOMIC DNA]</scope>
    <source>
        <strain evidence="1 2">PP31</strain>
    </source>
</reference>
<dbReference type="Proteomes" id="UP000427769">
    <property type="component" value="Chromosome"/>
</dbReference>
<dbReference type="OrthoDB" id="2081253at2"/>
<keyword evidence="2" id="KW-1185">Reference proteome</keyword>
<evidence type="ECO:0000313" key="1">
    <source>
        <dbReference type="EMBL" id="BBO73462.1"/>
    </source>
</evidence>
<evidence type="ECO:0000313" key="2">
    <source>
        <dbReference type="Proteomes" id="UP000427769"/>
    </source>
</evidence>
<sequence length="150" mass="16813">MGGITLDVSVDDREVRDLFARIERRGASPRPALKSIGEYMIRRTFERFSDEEDPEGIPWLPLSEATLKRKKPGLKILQGDTNLLRDEINYRVDSSSVGIGTALIYGAIHQLGGQAGRGHKITIPARPYLGVNDEDLREFALILSDYLMED</sequence>
<dbReference type="RefSeq" id="WP_155302568.1">
    <property type="nucleotide sequence ID" value="NZ_AP021875.1"/>
</dbReference>
<organism evidence="1 2">
    <name type="scientific">Desulfosarcina widdelii</name>
    <dbReference type="NCBI Taxonomy" id="947919"/>
    <lineage>
        <taxon>Bacteria</taxon>
        <taxon>Pseudomonadati</taxon>
        <taxon>Thermodesulfobacteriota</taxon>
        <taxon>Desulfobacteria</taxon>
        <taxon>Desulfobacterales</taxon>
        <taxon>Desulfosarcinaceae</taxon>
        <taxon>Desulfosarcina</taxon>
    </lineage>
</organism>
<dbReference type="EMBL" id="AP021875">
    <property type="protein sequence ID" value="BBO73462.1"/>
    <property type="molecule type" value="Genomic_DNA"/>
</dbReference>
<name>A0A5K7YUK5_9BACT</name>
<protein>
    <submittedName>
        <fullName evidence="1">Virion morphogenesis protein</fullName>
    </submittedName>
</protein>
<dbReference type="AlphaFoldDB" id="A0A5K7YUK5"/>
<gene>
    <name evidence="1" type="ORF">DSCW_08790</name>
</gene>
<accession>A0A5K7YUK5</accession>
<dbReference type="KEGG" id="dwd:DSCW_08790"/>